<feature type="transmembrane region" description="Helical" evidence="13">
    <location>
        <begin position="41"/>
        <end position="59"/>
    </location>
</feature>
<comment type="similarity">
    <text evidence="3">Belongs to the peptidase M50B family.</text>
</comment>
<keyword evidence="6 13" id="KW-0812">Transmembrane</keyword>
<dbReference type="AlphaFoldDB" id="A0AAP2W7C5"/>
<dbReference type="Proteomes" id="UP001320159">
    <property type="component" value="Unassembled WGS sequence"/>
</dbReference>
<keyword evidence="4" id="KW-1003">Cell membrane</keyword>
<feature type="transmembrane region" description="Helical" evidence="13">
    <location>
        <begin position="80"/>
        <end position="100"/>
    </location>
</feature>
<evidence type="ECO:0000256" key="11">
    <source>
        <dbReference type="ARBA" id="ARBA00023049"/>
    </source>
</evidence>
<keyword evidence="8" id="KW-0378">Hydrolase</keyword>
<evidence type="ECO:0000313" key="16">
    <source>
        <dbReference type="Proteomes" id="UP001320159"/>
    </source>
</evidence>
<feature type="transmembrane region" description="Helical" evidence="13">
    <location>
        <begin position="162"/>
        <end position="182"/>
    </location>
</feature>
<sequence length="226" mass="24744">MSYSGRIGTSELIDLLLSFIVLTIAFSMGRSYGISGLNAEIFIICAIGVGTGFLLHELAHKFMAQRYGYWAEYKASPMGLIIAVALAVMTGFVFAAPGAVHIRKTGYSAPQSTYSYSDDNYWDQFDNKPGKEEGRIAMAGPITNIILALLFFVLLKGELLTSMLMVQAAFYGMYINLFLAAFNMIPVDPLDGAKVFRSNPLVWVIIAVPSILATLAFMTGLIYVIF</sequence>
<dbReference type="CDD" id="cd06158">
    <property type="entry name" value="S2P-M50_like_1"/>
    <property type="match status" value="1"/>
</dbReference>
<evidence type="ECO:0000256" key="10">
    <source>
        <dbReference type="ARBA" id="ARBA00022989"/>
    </source>
</evidence>
<comment type="caution">
    <text evidence="15">The sequence shown here is derived from an EMBL/GenBank/DDBJ whole genome shotgun (WGS) entry which is preliminary data.</text>
</comment>
<organism evidence="15 16">
    <name type="scientific">Methanooceanicella nereidis</name>
    <dbReference type="NCBI Taxonomy" id="2052831"/>
    <lineage>
        <taxon>Archaea</taxon>
        <taxon>Methanobacteriati</taxon>
        <taxon>Methanobacteriota</taxon>
        <taxon>Stenosarchaea group</taxon>
        <taxon>Methanomicrobia</taxon>
        <taxon>Methanocellales</taxon>
        <taxon>Methanocellaceae</taxon>
        <taxon>Methanooceanicella</taxon>
    </lineage>
</organism>
<evidence type="ECO:0000256" key="3">
    <source>
        <dbReference type="ARBA" id="ARBA00007931"/>
    </source>
</evidence>
<keyword evidence="5 15" id="KW-0645">Protease</keyword>
<protein>
    <submittedName>
        <fullName evidence="15">Site-2 protease family protein</fullName>
    </submittedName>
</protein>
<dbReference type="GO" id="GO:0046872">
    <property type="term" value="F:metal ion binding"/>
    <property type="evidence" value="ECO:0007669"/>
    <property type="project" value="UniProtKB-KW"/>
</dbReference>
<comment type="subcellular location">
    <subcellularLocation>
        <location evidence="2">Cell membrane</location>
        <topology evidence="2">Multi-pass membrane protein</topology>
    </subcellularLocation>
</comment>
<proteinExistence type="inferred from homology"/>
<keyword evidence="10 13" id="KW-1133">Transmembrane helix</keyword>
<dbReference type="InterPro" id="IPR044537">
    <property type="entry name" value="Rip2-like"/>
</dbReference>
<dbReference type="GO" id="GO:0006508">
    <property type="term" value="P:proteolysis"/>
    <property type="evidence" value="ECO:0007669"/>
    <property type="project" value="UniProtKB-KW"/>
</dbReference>
<evidence type="ECO:0000256" key="5">
    <source>
        <dbReference type="ARBA" id="ARBA00022670"/>
    </source>
</evidence>
<gene>
    <name evidence="15" type="ORF">CUJ83_14845</name>
</gene>
<keyword evidence="9" id="KW-0862">Zinc</keyword>
<dbReference type="InterPro" id="IPR008915">
    <property type="entry name" value="Peptidase_M50"/>
</dbReference>
<evidence type="ECO:0000256" key="1">
    <source>
        <dbReference type="ARBA" id="ARBA00001947"/>
    </source>
</evidence>
<dbReference type="EMBL" id="PGCK01000016">
    <property type="protein sequence ID" value="MCD1296278.1"/>
    <property type="molecule type" value="Genomic_DNA"/>
</dbReference>
<evidence type="ECO:0000313" key="15">
    <source>
        <dbReference type="EMBL" id="MCD1296278.1"/>
    </source>
</evidence>
<dbReference type="Pfam" id="PF02163">
    <property type="entry name" value="Peptidase_M50"/>
    <property type="match status" value="1"/>
</dbReference>
<comment type="cofactor">
    <cofactor evidence="1">
        <name>Zn(2+)</name>
        <dbReference type="ChEBI" id="CHEBI:29105"/>
    </cofactor>
</comment>
<evidence type="ECO:0000256" key="4">
    <source>
        <dbReference type="ARBA" id="ARBA00022475"/>
    </source>
</evidence>
<reference evidence="15 16" key="1">
    <citation type="submission" date="2017-11" db="EMBL/GenBank/DDBJ databases">
        <title>Isolation and Characterization of Family Methanocellaceae Species from Potential Methane Hydrate Area Offshore Southwestern Taiwan.</title>
        <authorList>
            <person name="Zhang W.-L."/>
            <person name="Chen W.-C."/>
            <person name="Lai M.-C."/>
            <person name="Chen S.-C."/>
        </authorList>
    </citation>
    <scope>NUCLEOTIDE SEQUENCE [LARGE SCALE GENOMIC DNA]</scope>
    <source>
        <strain evidence="15 16">CWC-04</strain>
    </source>
</reference>
<dbReference type="GO" id="GO:0008237">
    <property type="term" value="F:metallopeptidase activity"/>
    <property type="evidence" value="ECO:0007669"/>
    <property type="project" value="UniProtKB-KW"/>
</dbReference>
<dbReference type="PANTHER" id="PTHR35864:SF1">
    <property type="entry name" value="ZINC METALLOPROTEASE YWHC-RELATED"/>
    <property type="match status" value="1"/>
</dbReference>
<dbReference type="InterPro" id="IPR052348">
    <property type="entry name" value="Metallopeptidase_M50B"/>
</dbReference>
<evidence type="ECO:0000256" key="2">
    <source>
        <dbReference type="ARBA" id="ARBA00004651"/>
    </source>
</evidence>
<evidence type="ECO:0000256" key="8">
    <source>
        <dbReference type="ARBA" id="ARBA00022801"/>
    </source>
</evidence>
<feature type="domain" description="Peptidase M50" evidence="14">
    <location>
        <begin position="46"/>
        <end position="155"/>
    </location>
</feature>
<feature type="transmembrane region" description="Helical" evidence="13">
    <location>
        <begin position="136"/>
        <end position="155"/>
    </location>
</feature>
<evidence type="ECO:0000259" key="14">
    <source>
        <dbReference type="Pfam" id="PF02163"/>
    </source>
</evidence>
<dbReference type="GO" id="GO:0005886">
    <property type="term" value="C:plasma membrane"/>
    <property type="evidence" value="ECO:0007669"/>
    <property type="project" value="UniProtKB-SubCell"/>
</dbReference>
<keyword evidence="7" id="KW-0479">Metal-binding</keyword>
<evidence type="ECO:0000256" key="12">
    <source>
        <dbReference type="ARBA" id="ARBA00023136"/>
    </source>
</evidence>
<evidence type="ECO:0000256" key="7">
    <source>
        <dbReference type="ARBA" id="ARBA00022723"/>
    </source>
</evidence>
<feature type="transmembrane region" description="Helical" evidence="13">
    <location>
        <begin position="202"/>
        <end position="225"/>
    </location>
</feature>
<keyword evidence="11" id="KW-0482">Metalloprotease</keyword>
<evidence type="ECO:0000256" key="9">
    <source>
        <dbReference type="ARBA" id="ARBA00022833"/>
    </source>
</evidence>
<name>A0AAP2W7C5_9EURY</name>
<feature type="transmembrane region" description="Helical" evidence="13">
    <location>
        <begin position="12"/>
        <end position="29"/>
    </location>
</feature>
<keyword evidence="12 13" id="KW-0472">Membrane</keyword>
<accession>A0AAP2W7C5</accession>
<dbReference type="PANTHER" id="PTHR35864">
    <property type="entry name" value="ZINC METALLOPROTEASE MJ0611-RELATED"/>
    <property type="match status" value="1"/>
</dbReference>
<evidence type="ECO:0000256" key="13">
    <source>
        <dbReference type="SAM" id="Phobius"/>
    </source>
</evidence>
<evidence type="ECO:0000256" key="6">
    <source>
        <dbReference type="ARBA" id="ARBA00022692"/>
    </source>
</evidence>
<keyword evidence="16" id="KW-1185">Reference proteome</keyword>